<name>A0A1D2YX85_9BACI</name>
<evidence type="ECO:0000313" key="3">
    <source>
        <dbReference type="Proteomes" id="UP000243739"/>
    </source>
</evidence>
<dbReference type="GO" id="GO:0032259">
    <property type="term" value="P:methylation"/>
    <property type="evidence" value="ECO:0007669"/>
    <property type="project" value="UniProtKB-KW"/>
</dbReference>
<keyword evidence="2" id="KW-0489">Methyltransferase</keyword>
<dbReference type="Proteomes" id="UP000243739">
    <property type="component" value="Unassembled WGS sequence"/>
</dbReference>
<accession>A0A1D2YX85</accession>
<dbReference type="EMBL" id="MIJF01000004">
    <property type="protein sequence ID" value="OEG00243.1"/>
    <property type="molecule type" value="Genomic_DNA"/>
</dbReference>
<dbReference type="PANTHER" id="PTHR43591">
    <property type="entry name" value="METHYLTRANSFERASE"/>
    <property type="match status" value="1"/>
</dbReference>
<dbReference type="Pfam" id="PF13847">
    <property type="entry name" value="Methyltransf_31"/>
    <property type="match status" value="1"/>
</dbReference>
<evidence type="ECO:0000259" key="1">
    <source>
        <dbReference type="Pfam" id="PF13847"/>
    </source>
</evidence>
<proteinExistence type="predicted"/>
<organism evidence="2 3">
    <name type="scientific">Vulcanibacillus modesticaldus</name>
    <dbReference type="NCBI Taxonomy" id="337097"/>
    <lineage>
        <taxon>Bacteria</taxon>
        <taxon>Bacillati</taxon>
        <taxon>Bacillota</taxon>
        <taxon>Bacilli</taxon>
        <taxon>Bacillales</taxon>
        <taxon>Bacillaceae</taxon>
        <taxon>Vulcanibacillus</taxon>
    </lineage>
</organism>
<dbReference type="STRING" id="337097.BHF71_05495"/>
<dbReference type="GO" id="GO:0008168">
    <property type="term" value="F:methyltransferase activity"/>
    <property type="evidence" value="ECO:0007669"/>
    <property type="project" value="UniProtKB-KW"/>
</dbReference>
<reference evidence="2 3" key="1">
    <citation type="submission" date="2016-09" db="EMBL/GenBank/DDBJ databases">
        <title>Draft genome sequence for the type strain of Vulcanibacillus modesticaldus BR, a strictly anaerobic, moderately thermophilic, and nitrate-reducing bacterium from deep sea-hydrothermal vents of the Mid-Atlantic Ridge.</title>
        <authorList>
            <person name="Abin C.A."/>
            <person name="Hollibaugh J.T."/>
        </authorList>
    </citation>
    <scope>NUCLEOTIDE SEQUENCE [LARGE SCALE GENOMIC DNA]</scope>
    <source>
        <strain evidence="2 3">BR</strain>
    </source>
</reference>
<dbReference type="Gene3D" id="3.40.50.150">
    <property type="entry name" value="Vaccinia Virus protein VP39"/>
    <property type="match status" value="1"/>
</dbReference>
<dbReference type="OrthoDB" id="9784101at2"/>
<feature type="domain" description="Methyltransferase" evidence="1">
    <location>
        <begin position="34"/>
        <end position="142"/>
    </location>
</feature>
<evidence type="ECO:0000313" key="2">
    <source>
        <dbReference type="EMBL" id="OEG00243.1"/>
    </source>
</evidence>
<dbReference type="RefSeq" id="WP_069655880.1">
    <property type="nucleotide sequence ID" value="NZ_MIJF01000004.1"/>
</dbReference>
<dbReference type="CDD" id="cd02440">
    <property type="entry name" value="AdoMet_MTases"/>
    <property type="match status" value="1"/>
</dbReference>
<protein>
    <submittedName>
        <fullName evidence="2">Methyltransferase</fullName>
    </submittedName>
</protein>
<dbReference type="InterPro" id="IPR025714">
    <property type="entry name" value="Methyltranfer_dom"/>
</dbReference>
<keyword evidence="2" id="KW-0808">Transferase</keyword>
<comment type="caution">
    <text evidence="2">The sequence shown here is derived from an EMBL/GenBank/DDBJ whole genome shotgun (WGS) entry which is preliminary data.</text>
</comment>
<dbReference type="PANTHER" id="PTHR43591:SF24">
    <property type="entry name" value="2-METHOXY-6-POLYPRENYL-1,4-BENZOQUINOL METHYLASE, MITOCHONDRIAL"/>
    <property type="match status" value="1"/>
</dbReference>
<dbReference type="AlphaFoldDB" id="A0A1D2YX85"/>
<sequence length="189" mass="21797">MKHKFDPQKMKQRIKERKKILPPEETLRKLHLRKGDIMADVGCGFGYFTFPASKIVGEDGKVYALDISQQMLDEVIEGIETNDINNVEIIKVAEDDLKLDDETITYVLLSTVLHEVDDAVYYLNEIKRILKSEGKIAIIDWEKKQSSYGPPVEDRLDKNEVRELLVQTGYKIIEQFDIGTDYYAIVAEK</sequence>
<keyword evidence="3" id="KW-1185">Reference proteome</keyword>
<gene>
    <name evidence="2" type="ORF">BHF71_05495</name>
</gene>
<dbReference type="InterPro" id="IPR029063">
    <property type="entry name" value="SAM-dependent_MTases_sf"/>
</dbReference>
<dbReference type="SUPFAM" id="SSF53335">
    <property type="entry name" value="S-adenosyl-L-methionine-dependent methyltransferases"/>
    <property type="match status" value="1"/>
</dbReference>